<dbReference type="Pfam" id="PF02086">
    <property type="entry name" value="MethyltransfD12"/>
    <property type="match status" value="1"/>
</dbReference>
<keyword evidence="3" id="KW-0949">S-adenosyl-L-methionine</keyword>
<dbReference type="InterPro" id="IPR012327">
    <property type="entry name" value="MeTrfase_D12"/>
</dbReference>
<dbReference type="PANTHER" id="PTHR30481">
    <property type="entry name" value="DNA ADENINE METHYLASE"/>
    <property type="match status" value="1"/>
</dbReference>
<accession>A0ABR4Y5P0</accession>
<name>A0ABR4Y5P0_9BACI</name>
<protein>
    <submittedName>
        <fullName evidence="4">DNA methyltransferase</fullName>
    </submittedName>
</protein>
<evidence type="ECO:0000256" key="1">
    <source>
        <dbReference type="ARBA" id="ARBA00022603"/>
    </source>
</evidence>
<dbReference type="EMBL" id="JPVR01000055">
    <property type="protein sequence ID" value="KGR88857.1"/>
    <property type="molecule type" value="Genomic_DNA"/>
</dbReference>
<evidence type="ECO:0000313" key="4">
    <source>
        <dbReference type="EMBL" id="KGR88857.1"/>
    </source>
</evidence>
<dbReference type="PANTHER" id="PTHR30481:SF4">
    <property type="entry name" value="SITE-SPECIFIC DNA-METHYLTRANSFERASE (ADENINE-SPECIFIC)"/>
    <property type="match status" value="1"/>
</dbReference>
<dbReference type="GO" id="GO:0008168">
    <property type="term" value="F:methyltransferase activity"/>
    <property type="evidence" value="ECO:0007669"/>
    <property type="project" value="UniProtKB-KW"/>
</dbReference>
<dbReference type="PIRSF" id="PIRSF000398">
    <property type="entry name" value="M_m6A_EcoRV"/>
    <property type="match status" value="1"/>
</dbReference>
<dbReference type="RefSeq" id="WP_036075519.1">
    <property type="nucleotide sequence ID" value="NZ_AVCW01000027.1"/>
</dbReference>
<comment type="caution">
    <text evidence="4">The sequence shown here is derived from an EMBL/GenBank/DDBJ whole genome shotgun (WGS) entry which is preliminary data.</text>
</comment>
<keyword evidence="5" id="KW-1185">Reference proteome</keyword>
<proteinExistence type="predicted"/>
<gene>
    <name evidence="4" type="ORF">CD31_02445</name>
</gene>
<dbReference type="InterPro" id="IPR029063">
    <property type="entry name" value="SAM-dependent_MTases_sf"/>
</dbReference>
<reference evidence="4 5" key="1">
    <citation type="submission" date="2014-02" db="EMBL/GenBank/DDBJ databases">
        <title>Draft genome sequence of Lysinibacillus boronitolerans NBRC 103108.</title>
        <authorList>
            <person name="Zhang F."/>
            <person name="Wang G."/>
            <person name="Zhang L."/>
        </authorList>
    </citation>
    <scope>NUCLEOTIDE SEQUENCE [LARGE SCALE GENOMIC DNA]</scope>
    <source>
        <strain evidence="4 5">NBRC 103108</strain>
    </source>
</reference>
<dbReference type="PRINTS" id="PR00505">
    <property type="entry name" value="D12N6MTFRASE"/>
</dbReference>
<dbReference type="Gene3D" id="3.40.50.150">
    <property type="entry name" value="Vaccinia Virus protein VP39"/>
    <property type="match status" value="2"/>
</dbReference>
<keyword evidence="2" id="KW-0808">Transferase</keyword>
<organism evidence="4 5">
    <name type="scientific">Lysinibacillus boronitolerans JCM 21713 = 10a = NBRC 103108</name>
    <dbReference type="NCBI Taxonomy" id="1294264"/>
    <lineage>
        <taxon>Bacteria</taxon>
        <taxon>Bacillati</taxon>
        <taxon>Bacillota</taxon>
        <taxon>Bacilli</taxon>
        <taxon>Bacillales</taxon>
        <taxon>Bacillaceae</taxon>
        <taxon>Lysinibacillus</taxon>
    </lineage>
</organism>
<dbReference type="InterPro" id="IPR012263">
    <property type="entry name" value="M_m6A_EcoRV"/>
</dbReference>
<dbReference type="Proteomes" id="UP000030487">
    <property type="component" value="Unassembled WGS sequence"/>
</dbReference>
<evidence type="ECO:0000313" key="5">
    <source>
        <dbReference type="Proteomes" id="UP000030487"/>
    </source>
</evidence>
<sequence length="272" mass="31813">MKRVLNYPGSKWTMANWIIDHMPAHEVYLEPYFGSGAVFFNKSKKVVETINDIDCRLINLFTQMRDNPSELARLTHYTLYSRKEYELSQEKSSDPLEDARRMLVRCWMAIGGKTNSNVGWRRNVSENGPYNTYEWHDMQNRIFDAAVRLKDVQIECKDAVQLISEYNRPNVLIYADPPYVHSSRVSKHYENEYSDANHIQLLQVLSEHKGPVLLSGYDSELYKEHLQGWNHKTFEIKTGFTGSKRKTAVEVLWMNEQAYEATNQLTLFEVSN</sequence>
<evidence type="ECO:0000256" key="3">
    <source>
        <dbReference type="ARBA" id="ARBA00022691"/>
    </source>
</evidence>
<dbReference type="SUPFAM" id="SSF53335">
    <property type="entry name" value="S-adenosyl-L-methionine-dependent methyltransferases"/>
    <property type="match status" value="1"/>
</dbReference>
<evidence type="ECO:0000256" key="2">
    <source>
        <dbReference type="ARBA" id="ARBA00022679"/>
    </source>
</evidence>
<keyword evidence="1 4" id="KW-0489">Methyltransferase</keyword>
<dbReference type="GO" id="GO:0032259">
    <property type="term" value="P:methylation"/>
    <property type="evidence" value="ECO:0007669"/>
    <property type="project" value="UniProtKB-KW"/>
</dbReference>